<dbReference type="AlphaFoldDB" id="A0AAV9X1D6"/>
<reference evidence="2 3" key="1">
    <citation type="submission" date="2019-10" db="EMBL/GenBank/DDBJ databases">
        <authorList>
            <person name="Palmer J.M."/>
        </authorList>
    </citation>
    <scope>NUCLEOTIDE SEQUENCE [LARGE SCALE GENOMIC DNA]</scope>
    <source>
        <strain evidence="2 3">TWF694</strain>
    </source>
</reference>
<feature type="compositionally biased region" description="Low complexity" evidence="1">
    <location>
        <begin position="130"/>
        <end position="152"/>
    </location>
</feature>
<feature type="compositionally biased region" description="Basic residues" evidence="1">
    <location>
        <begin position="211"/>
        <end position="221"/>
    </location>
</feature>
<accession>A0AAV9X1D6</accession>
<feature type="region of interest" description="Disordered" evidence="1">
    <location>
        <begin position="130"/>
        <end position="175"/>
    </location>
</feature>
<keyword evidence="3" id="KW-1185">Reference proteome</keyword>
<feature type="compositionally biased region" description="Basic and acidic residues" evidence="1">
    <location>
        <begin position="537"/>
        <end position="565"/>
    </location>
</feature>
<feature type="compositionally biased region" description="Polar residues" evidence="1">
    <location>
        <begin position="466"/>
        <end position="478"/>
    </location>
</feature>
<evidence type="ECO:0000313" key="3">
    <source>
        <dbReference type="Proteomes" id="UP001365542"/>
    </source>
</evidence>
<protein>
    <submittedName>
        <fullName evidence="2">Uncharacterized protein</fullName>
    </submittedName>
</protein>
<feature type="compositionally biased region" description="Low complexity" evidence="1">
    <location>
        <begin position="367"/>
        <end position="384"/>
    </location>
</feature>
<feature type="compositionally biased region" description="Basic and acidic residues" evidence="1">
    <location>
        <begin position="486"/>
        <end position="497"/>
    </location>
</feature>
<sequence length="758" mass="82862">MAPLVAIAVDFDTNSSTNSNDQNNTNGTTRNTPFSLKPGVINKNIISHSHHRHSSGNNHSSISQNIHGGNDIRLRRSDLLTNVDASSSPIIKNGMQYSSLQSSTNHRTPGIPDKPSISLITGVSPVIHKSASTASSNPSSALTTPSTAVSTVGVGPVSGRLESASPPIMDDKQNKLPTISSAVGDQLNASANALPSLTGPSAHNGNNLPSFHHHHHHHHRPTPYLQPGASQPQQALNSPFPSPDAMSSRREEFLPRPFSYPGSTAVPPGSLPYSDGSELDDDARSRKRYGRPPGAKDKRPRRRRTKAQMEEDALIYGYRDSESVYHSPSSLKRRRLSPRRDSLEDSPQEDGNSPPPQPLYTYPAFNSFSGSSQQQQQPPQSHSPTANFNPFLHRHHLPVSSNQGPALPSLRTNPESGPTRPGPEAPWSSRPAESDRIPSVQIPDSRPGAGDFGPSRYPPSPIGPTGFSSINARSSETLRQPPFHADQPEHRGRDLAHKHSPLPPELGRESSSKWETPASSQNTLPRLGELPRLSDLPLDRPRWDRPDDVSRKPDFDRRNGPHENKLPSIPPLHTGHIINSAPPTEANTPQRGAGSPGSSRPPFPDILRTAPEPSPAGGDRNLMREGRAASITNISVGPPLEAETPKRDEEDTDEQIEEYRARMLEQHSLYYNGASGKPRVKREPSYALPGKSPLQEENERLRAALQRYRQQKGIERLKLEEFINRRCNGDQGMIKELLTITGHIAEDDYVGPVKPACL</sequence>
<gene>
    <name evidence="2" type="ORF">TWF694_002241</name>
</gene>
<feature type="region of interest" description="Disordered" evidence="1">
    <location>
        <begin position="670"/>
        <end position="695"/>
    </location>
</feature>
<feature type="compositionally biased region" description="Polar residues" evidence="1">
    <location>
        <begin position="399"/>
        <end position="416"/>
    </location>
</feature>
<dbReference type="EMBL" id="JAVHJO010000011">
    <property type="protein sequence ID" value="KAK6533288.1"/>
    <property type="molecule type" value="Genomic_DNA"/>
</dbReference>
<organism evidence="2 3">
    <name type="scientific">Orbilia ellipsospora</name>
    <dbReference type="NCBI Taxonomy" id="2528407"/>
    <lineage>
        <taxon>Eukaryota</taxon>
        <taxon>Fungi</taxon>
        <taxon>Dikarya</taxon>
        <taxon>Ascomycota</taxon>
        <taxon>Pezizomycotina</taxon>
        <taxon>Orbiliomycetes</taxon>
        <taxon>Orbiliales</taxon>
        <taxon>Orbiliaceae</taxon>
        <taxon>Orbilia</taxon>
    </lineage>
</organism>
<evidence type="ECO:0000256" key="1">
    <source>
        <dbReference type="SAM" id="MobiDB-lite"/>
    </source>
</evidence>
<evidence type="ECO:0000313" key="2">
    <source>
        <dbReference type="EMBL" id="KAK6533288.1"/>
    </source>
</evidence>
<name>A0AAV9X1D6_9PEZI</name>
<feature type="compositionally biased region" description="Polar residues" evidence="1">
    <location>
        <begin position="228"/>
        <end position="239"/>
    </location>
</feature>
<feature type="region of interest" description="Disordered" evidence="1">
    <location>
        <begin position="191"/>
        <end position="652"/>
    </location>
</feature>
<feature type="compositionally biased region" description="Polar residues" evidence="1">
    <location>
        <begin position="191"/>
        <end position="209"/>
    </location>
</feature>
<feature type="compositionally biased region" description="Polar residues" evidence="1">
    <location>
        <begin position="513"/>
        <end position="524"/>
    </location>
</feature>
<comment type="caution">
    <text evidence="2">The sequence shown here is derived from an EMBL/GenBank/DDBJ whole genome shotgun (WGS) entry which is preliminary data.</text>
</comment>
<feature type="compositionally biased region" description="Polar residues" evidence="1">
    <location>
        <begin position="581"/>
        <end position="590"/>
    </location>
</feature>
<feature type="compositionally biased region" description="Low complexity" evidence="1">
    <location>
        <begin position="10"/>
        <end position="29"/>
    </location>
</feature>
<feature type="region of interest" description="Disordered" evidence="1">
    <location>
        <begin position="9"/>
        <end position="37"/>
    </location>
</feature>
<dbReference type="Proteomes" id="UP001365542">
    <property type="component" value="Unassembled WGS sequence"/>
</dbReference>
<proteinExistence type="predicted"/>